<dbReference type="PANTHER" id="PTHR21634">
    <property type="entry name" value="RE13835P"/>
    <property type="match status" value="1"/>
</dbReference>
<proteinExistence type="predicted"/>
<dbReference type="Proteomes" id="UP000094385">
    <property type="component" value="Unassembled WGS sequence"/>
</dbReference>
<evidence type="ECO:0000256" key="1">
    <source>
        <dbReference type="SAM" id="MobiDB-lite"/>
    </source>
</evidence>
<protein>
    <recommendedName>
        <fullName evidence="4">Folliculin-interacting protein N-terminal domain-containing protein</fullName>
    </recommendedName>
</protein>
<name>A0A1E3Q0M6_LIPST</name>
<dbReference type="GO" id="GO:0005737">
    <property type="term" value="C:cytoplasm"/>
    <property type="evidence" value="ECO:0007669"/>
    <property type="project" value="TreeGrafter"/>
</dbReference>
<accession>A0A1E3Q0M6</accession>
<dbReference type="EMBL" id="KV454298">
    <property type="protein sequence ID" value="ODQ71160.1"/>
    <property type="molecule type" value="Genomic_DNA"/>
</dbReference>
<feature type="compositionally biased region" description="Low complexity" evidence="1">
    <location>
        <begin position="124"/>
        <end position="147"/>
    </location>
</feature>
<reference evidence="2 3" key="1">
    <citation type="journal article" date="2016" name="Proc. Natl. Acad. Sci. U.S.A.">
        <title>Comparative genomics of biotechnologically important yeasts.</title>
        <authorList>
            <person name="Riley R."/>
            <person name="Haridas S."/>
            <person name="Wolfe K.H."/>
            <person name="Lopes M.R."/>
            <person name="Hittinger C.T."/>
            <person name="Goeker M."/>
            <person name="Salamov A.A."/>
            <person name="Wisecaver J.H."/>
            <person name="Long T.M."/>
            <person name="Calvey C.H."/>
            <person name="Aerts A.L."/>
            <person name="Barry K.W."/>
            <person name="Choi C."/>
            <person name="Clum A."/>
            <person name="Coughlan A.Y."/>
            <person name="Deshpande S."/>
            <person name="Douglass A.P."/>
            <person name="Hanson S.J."/>
            <person name="Klenk H.-P."/>
            <person name="LaButti K.M."/>
            <person name="Lapidus A."/>
            <person name="Lindquist E.A."/>
            <person name="Lipzen A.M."/>
            <person name="Meier-Kolthoff J.P."/>
            <person name="Ohm R.A."/>
            <person name="Otillar R.P."/>
            <person name="Pangilinan J.L."/>
            <person name="Peng Y."/>
            <person name="Rokas A."/>
            <person name="Rosa C.A."/>
            <person name="Scheuner C."/>
            <person name="Sibirny A.A."/>
            <person name="Slot J.C."/>
            <person name="Stielow J.B."/>
            <person name="Sun H."/>
            <person name="Kurtzman C.P."/>
            <person name="Blackwell M."/>
            <person name="Grigoriev I.V."/>
            <person name="Jeffries T.W."/>
        </authorList>
    </citation>
    <scope>NUCLEOTIDE SEQUENCE [LARGE SCALE GENOMIC DNA]</scope>
    <source>
        <strain evidence="2 3">NRRL Y-11557</strain>
    </source>
</reference>
<organism evidence="2 3">
    <name type="scientific">Lipomyces starkeyi NRRL Y-11557</name>
    <dbReference type="NCBI Taxonomy" id="675824"/>
    <lineage>
        <taxon>Eukaryota</taxon>
        <taxon>Fungi</taxon>
        <taxon>Dikarya</taxon>
        <taxon>Ascomycota</taxon>
        <taxon>Saccharomycotina</taxon>
        <taxon>Lipomycetes</taxon>
        <taxon>Lipomycetales</taxon>
        <taxon>Lipomycetaceae</taxon>
        <taxon>Lipomyces</taxon>
    </lineage>
</organism>
<dbReference type="GO" id="GO:0051087">
    <property type="term" value="F:protein-folding chaperone binding"/>
    <property type="evidence" value="ECO:0007669"/>
    <property type="project" value="TreeGrafter"/>
</dbReference>
<dbReference type="OrthoDB" id="5428015at2759"/>
<gene>
    <name evidence="2" type="ORF">LIPSTDRAFT_148715</name>
</gene>
<keyword evidence="3" id="KW-1185">Reference proteome</keyword>
<feature type="compositionally biased region" description="Polar residues" evidence="1">
    <location>
        <begin position="10"/>
        <end position="29"/>
    </location>
</feature>
<evidence type="ECO:0008006" key="4">
    <source>
        <dbReference type="Google" id="ProtNLM"/>
    </source>
</evidence>
<dbReference type="STRING" id="675824.A0A1E3Q0M6"/>
<dbReference type="GO" id="GO:0042030">
    <property type="term" value="F:ATPase inhibitor activity"/>
    <property type="evidence" value="ECO:0007669"/>
    <property type="project" value="TreeGrafter"/>
</dbReference>
<feature type="region of interest" description="Disordered" evidence="1">
    <location>
        <begin position="117"/>
        <end position="150"/>
    </location>
</feature>
<sequence>MFGRLFGRSYCSTSAQAKQSSPESSSAILHTSDPPSDPDRSTSFIPVSSELPRHLREIVLPAPLLKDAFDPPRHMRIVVAQDPFSQSARTPLFDSHPSRDSSASSVRRNAFGSYSSMDSAEAGSYTSTTSNGSSRSISSHSPLEPALFPGPPPESPSFYRLVDHMFGNVPMSYKGASVKMRPLNTTESPDRKSFLVTKLFSVSTHEPPSVRYSAGATIADGVPIYPKIYVDSPSQSSFNDNAAPPGFLPAEHEWVPTPAAGDSLPVARSKGLFFAIGVIVSIPRDQQSLLSANWTAFSRALDEFARVVHAELQDAVLTQAARLRQCRSSVDGFSMPVTAQQLRISPLTTNENVRASAVRFIGRFASGLSVPRVRCGISKWDIWREEARRLDSILSNPEKKGSTYLEIILASFLGADTDWLETFGFVNPLFEDWKSKRVMIAPSRTIVTGDNHTTQRILYLLAAFLPAGASANQFVVHKSSPAASPGPCSLTSHKVGRAALDIPGRRQPLRLSMTHYDSHSNLQASSSVASYISSIWSQPSSVTTALTSSTMSAKDGLAISSEAAISDAVSYSSSSAELDLDADFFGPWDDVSGSPISVGCGPSSLPGSLTAAALGNMTVTSYDMRPRYSITSSSESGETILDVAISPHYADLRVPSLSSSVNRTRPSSGVKFDLPQLTSTSHTSSSSVDVTGISSFFHPEFKLQSCPAIEDGNVVLRALIEDSEYGQVPITQNSWTIVSRALVIDVDAKSVIVWNVLRRLSEDSCTLLQQVVKTAPVRGGCDLARMWDDERLSQTSTPSCNPNMPAKEIVENVLSEIIDAAGKHNLRTGISQMMLGSIAQELAI</sequence>
<evidence type="ECO:0000313" key="2">
    <source>
        <dbReference type="EMBL" id="ODQ71160.1"/>
    </source>
</evidence>
<evidence type="ECO:0000313" key="3">
    <source>
        <dbReference type="Proteomes" id="UP000094385"/>
    </source>
</evidence>
<dbReference type="PANTHER" id="PTHR21634:SF9">
    <property type="entry name" value="RE13835P"/>
    <property type="match status" value="1"/>
</dbReference>
<dbReference type="AlphaFoldDB" id="A0A1E3Q0M6"/>
<feature type="region of interest" description="Disordered" evidence="1">
    <location>
        <begin position="88"/>
        <end position="107"/>
    </location>
</feature>
<feature type="region of interest" description="Disordered" evidence="1">
    <location>
        <begin position="1"/>
        <end position="48"/>
    </location>
</feature>